<dbReference type="Gene3D" id="3.20.20.100">
    <property type="entry name" value="NADP-dependent oxidoreductase domain"/>
    <property type="match status" value="1"/>
</dbReference>
<dbReference type="RefSeq" id="WP_073585675.1">
    <property type="nucleotide sequence ID" value="NZ_AP024897.1"/>
</dbReference>
<evidence type="ECO:0000313" key="3">
    <source>
        <dbReference type="EMBL" id="SHO58228.1"/>
    </source>
</evidence>
<evidence type="ECO:0000259" key="2">
    <source>
        <dbReference type="Pfam" id="PF00248"/>
    </source>
</evidence>
<dbReference type="InterPro" id="IPR020471">
    <property type="entry name" value="AKR"/>
</dbReference>
<reference evidence="4" key="1">
    <citation type="submission" date="2016-12" db="EMBL/GenBank/DDBJ databases">
        <authorList>
            <person name="Rodrigo-Torres L."/>
            <person name="Arahal R.D."/>
            <person name="Lucena T."/>
        </authorList>
    </citation>
    <scope>NUCLEOTIDE SEQUENCE [LARGE SCALE GENOMIC DNA]</scope>
</reference>
<protein>
    <submittedName>
        <fullName evidence="3">General stress protein 69</fullName>
        <ecNumber evidence="3">1.1.1.-</ecNumber>
    </submittedName>
</protein>
<name>A0A1M7YZZ3_9VIBR</name>
<dbReference type="EC" id="1.1.1.-" evidence="3"/>
<dbReference type="InterPro" id="IPR036812">
    <property type="entry name" value="NAD(P)_OxRdtase_dom_sf"/>
</dbReference>
<dbReference type="OrthoDB" id="9772407at2"/>
<dbReference type="GO" id="GO:0005737">
    <property type="term" value="C:cytoplasm"/>
    <property type="evidence" value="ECO:0007669"/>
    <property type="project" value="TreeGrafter"/>
</dbReference>
<dbReference type="InterPro" id="IPR050791">
    <property type="entry name" value="Aldo-Keto_reductase"/>
</dbReference>
<organism evidence="3 4">
    <name type="scientific">Vibrio quintilis</name>
    <dbReference type="NCBI Taxonomy" id="1117707"/>
    <lineage>
        <taxon>Bacteria</taxon>
        <taxon>Pseudomonadati</taxon>
        <taxon>Pseudomonadota</taxon>
        <taxon>Gammaproteobacteria</taxon>
        <taxon>Vibrionales</taxon>
        <taxon>Vibrionaceae</taxon>
        <taxon>Vibrio</taxon>
    </lineage>
</organism>
<keyword evidence="4" id="KW-1185">Reference proteome</keyword>
<keyword evidence="1 3" id="KW-0560">Oxidoreductase</keyword>
<dbReference type="SUPFAM" id="SSF51430">
    <property type="entry name" value="NAD(P)-linked oxidoreductase"/>
    <property type="match status" value="1"/>
</dbReference>
<dbReference type="GO" id="GO:0016491">
    <property type="term" value="F:oxidoreductase activity"/>
    <property type="evidence" value="ECO:0007669"/>
    <property type="project" value="UniProtKB-KW"/>
</dbReference>
<evidence type="ECO:0000256" key="1">
    <source>
        <dbReference type="ARBA" id="ARBA00023002"/>
    </source>
</evidence>
<accession>A0A1M7YZZ3</accession>
<dbReference type="PANTHER" id="PTHR43625:SF40">
    <property type="entry name" value="ALDO-KETO REDUCTASE YAKC [NADP(+)]"/>
    <property type="match status" value="1"/>
</dbReference>
<gene>
    <name evidence="3" type="primary">yhdN_3</name>
    <name evidence="3" type="ORF">VQ7734_03998</name>
</gene>
<dbReference type="Proteomes" id="UP000184600">
    <property type="component" value="Unassembled WGS sequence"/>
</dbReference>
<dbReference type="AlphaFoldDB" id="A0A1M7YZZ3"/>
<dbReference type="Pfam" id="PF00248">
    <property type="entry name" value="Aldo_ket_red"/>
    <property type="match status" value="1"/>
</dbReference>
<evidence type="ECO:0000313" key="4">
    <source>
        <dbReference type="Proteomes" id="UP000184600"/>
    </source>
</evidence>
<dbReference type="EMBL" id="FRFG01000059">
    <property type="protein sequence ID" value="SHO58228.1"/>
    <property type="molecule type" value="Genomic_DNA"/>
</dbReference>
<sequence length="334" mass="36952">MKPSNDNCFHTQSGHDVPRVGLGCMGMSEFYGPGDDQQNLQLLEKAVALGYRYFDTADMYGQGHNETLLGEFLQRQNRQQLFIATKFGIKDDHSGKSARQVDGSPAYVREALEKSLARLKLDYVDLYYVHRRDNSTPIEETMAALAALKREGLIKSIGLSEVSVETYQRAQQVHPVAAVQSEYSLLSREPEQGILQACQANGTAFVAYSPMSRGLLSGAIHADVLNQPDDIRGGFPRFSGENLQHNLALVQQLTALAAQKQCTLAQVALAWVLHQSSHVYIIPGTRREKYLLENWQSSQVELTGEELTVLRGIFAPDQVAGARYPQSRLAGLNG</sequence>
<dbReference type="PANTHER" id="PTHR43625">
    <property type="entry name" value="AFLATOXIN B1 ALDEHYDE REDUCTASE"/>
    <property type="match status" value="1"/>
</dbReference>
<dbReference type="InterPro" id="IPR023210">
    <property type="entry name" value="NADP_OxRdtase_dom"/>
</dbReference>
<dbReference type="STRING" id="1117707.VQ7734_03998"/>
<feature type="domain" description="NADP-dependent oxidoreductase" evidence="2">
    <location>
        <begin position="20"/>
        <end position="310"/>
    </location>
</feature>
<dbReference type="PRINTS" id="PR00069">
    <property type="entry name" value="ALDKETRDTASE"/>
</dbReference>
<proteinExistence type="predicted"/>